<keyword evidence="3" id="KW-0808">Transferase</keyword>
<dbReference type="Proteomes" id="UP000321662">
    <property type="component" value="Unassembled WGS sequence"/>
</dbReference>
<protein>
    <submittedName>
        <fullName evidence="3">N-acetylgalactosamine-N,N'-diacetylbacillosaminyl-diphospho-undecaprenol 4-alpha-N-acetylgalactosaminyltransferase</fullName>
    </submittedName>
</protein>
<dbReference type="SUPFAM" id="SSF53756">
    <property type="entry name" value="UDP-Glycosyltransferase/glycogen phosphorylase"/>
    <property type="match status" value="1"/>
</dbReference>
<comment type="caution">
    <text evidence="3">The sequence shown here is derived from an EMBL/GenBank/DDBJ whole genome shotgun (WGS) entry which is preliminary data.</text>
</comment>
<dbReference type="Pfam" id="PF00534">
    <property type="entry name" value="Glycos_transf_1"/>
    <property type="match status" value="1"/>
</dbReference>
<evidence type="ECO:0000313" key="4">
    <source>
        <dbReference type="Proteomes" id="UP000321662"/>
    </source>
</evidence>
<name>A0A511AZL0_9LACT</name>
<dbReference type="EMBL" id="BJUY01000005">
    <property type="protein sequence ID" value="GEK91037.1"/>
    <property type="molecule type" value="Genomic_DNA"/>
</dbReference>
<evidence type="ECO:0000313" key="3">
    <source>
        <dbReference type="EMBL" id="GEK91037.1"/>
    </source>
</evidence>
<dbReference type="InterPro" id="IPR001296">
    <property type="entry name" value="Glyco_trans_1"/>
</dbReference>
<dbReference type="GO" id="GO:0016757">
    <property type="term" value="F:glycosyltransferase activity"/>
    <property type="evidence" value="ECO:0007669"/>
    <property type="project" value="InterPro"/>
</dbReference>
<dbReference type="Pfam" id="PF13439">
    <property type="entry name" value="Glyco_transf_4"/>
    <property type="match status" value="1"/>
</dbReference>
<reference evidence="3 4" key="1">
    <citation type="submission" date="2019-07" db="EMBL/GenBank/DDBJ databases">
        <title>Whole genome shotgun sequence of Alkalibacterium kapii NBRC 103247.</title>
        <authorList>
            <person name="Hosoyama A."/>
            <person name="Uohara A."/>
            <person name="Ohji S."/>
            <person name="Ichikawa N."/>
        </authorList>
    </citation>
    <scope>NUCLEOTIDE SEQUENCE [LARGE SCALE GENOMIC DNA]</scope>
    <source>
        <strain evidence="3 4">NBRC 103247</strain>
    </source>
</reference>
<dbReference type="InterPro" id="IPR028098">
    <property type="entry name" value="Glyco_trans_4-like_N"/>
</dbReference>
<dbReference type="PANTHER" id="PTHR12526">
    <property type="entry name" value="GLYCOSYLTRANSFERASE"/>
    <property type="match status" value="1"/>
</dbReference>
<dbReference type="AlphaFoldDB" id="A0A511AZL0"/>
<organism evidence="3 4">
    <name type="scientific">Alkalibacterium kapii</name>
    <dbReference type="NCBI Taxonomy" id="426704"/>
    <lineage>
        <taxon>Bacteria</taxon>
        <taxon>Bacillati</taxon>
        <taxon>Bacillota</taxon>
        <taxon>Bacilli</taxon>
        <taxon>Lactobacillales</taxon>
        <taxon>Carnobacteriaceae</taxon>
        <taxon>Alkalibacterium</taxon>
    </lineage>
</organism>
<evidence type="ECO:0000259" key="2">
    <source>
        <dbReference type="Pfam" id="PF13439"/>
    </source>
</evidence>
<proteinExistence type="predicted"/>
<gene>
    <name evidence="3" type="primary">pglJ</name>
    <name evidence="3" type="ORF">AKA01nite_06590</name>
</gene>
<evidence type="ECO:0000259" key="1">
    <source>
        <dbReference type="Pfam" id="PF00534"/>
    </source>
</evidence>
<dbReference type="PANTHER" id="PTHR12526:SF630">
    <property type="entry name" value="GLYCOSYLTRANSFERASE"/>
    <property type="match status" value="1"/>
</dbReference>
<dbReference type="RefSeq" id="WP_186805071.1">
    <property type="nucleotide sequence ID" value="NZ_BJUY01000005.1"/>
</dbReference>
<sequence>MLYFMIDNLTYGGAERQATYLIENSIGVDELVLLENHIKYELKTSIPIRSIHSKILRIYQRPLGDSFAVKELSKVYKDRDTVISFLERSNIANIKISLNTGHRSIISVRNYMSERYKEKKYFFRMKLIKKYYPKADLIIVNSIDSKNDLVNNFDVPEEKIKVIYNLIDIEKINSLKNDSIEDEYKEIFEYPVILNIGSLIPQKSQKQLIDAFKRIKQSNPEYKMVIIGDGKLYEVLEQTIKENGLIRDVFLLGNTNNPFKYLNKADMFVLNSKFEGFPNVLLESLATGIPVVTKNCLSGPAEMLKVLNYKNEEIKLTKYGYIFPRKAYEVDEKKELSFLIDAINRMIDFKKNDLKSYDDLKINCINRAMSFSVDNIVEEWIKVIE</sequence>
<feature type="domain" description="Glycosyl transferase family 1" evidence="1">
    <location>
        <begin position="189"/>
        <end position="305"/>
    </location>
</feature>
<feature type="domain" description="Glycosyltransferase subfamily 4-like N-terminal" evidence="2">
    <location>
        <begin position="37"/>
        <end position="170"/>
    </location>
</feature>
<dbReference type="Gene3D" id="3.40.50.2000">
    <property type="entry name" value="Glycogen Phosphorylase B"/>
    <property type="match status" value="2"/>
</dbReference>
<dbReference type="CDD" id="cd03811">
    <property type="entry name" value="GT4_GT28_WabH-like"/>
    <property type="match status" value="1"/>
</dbReference>
<keyword evidence="4" id="KW-1185">Reference proteome</keyword>
<accession>A0A511AZL0</accession>